<evidence type="ECO:0000313" key="2">
    <source>
        <dbReference type="EMBL" id="JAU02569.1"/>
    </source>
</evidence>
<dbReference type="InterPro" id="IPR008974">
    <property type="entry name" value="TRAF-like"/>
</dbReference>
<dbReference type="Gene3D" id="2.60.210.10">
    <property type="entry name" value="Apoptosis, Tumor Necrosis Factor Receptor Associated Protein 2, Chain A"/>
    <property type="match status" value="1"/>
</dbReference>
<reference evidence="2" key="1">
    <citation type="submission" date="2016-09" db="EMBL/GenBank/DDBJ databases">
        <authorList>
            <person name="Capua I."/>
            <person name="De Benedictis P."/>
            <person name="Joannis T."/>
            <person name="Lombin L.H."/>
            <person name="Cattoli G."/>
        </authorList>
    </citation>
    <scope>NUCLEOTIDE SEQUENCE</scope>
</reference>
<evidence type="ECO:0000259" key="1">
    <source>
        <dbReference type="Pfam" id="PF21355"/>
    </source>
</evidence>
<protein>
    <submittedName>
        <fullName evidence="2">Putative tnf receptor-associated factor</fullName>
    </submittedName>
</protein>
<sequence length="112" mass="12899">LCGYCMSPRVCLRKDVESVRLHAGLHLHKGDNDGTVEWPFQHKIRLGIIHPQEKRQCLVEIKPPPEFAPVQKPTTPSNTACFFEDPSFSLDTLRLYGFVIDDKLQIKWEVLQ</sequence>
<accession>A0A1E1XTC0</accession>
<dbReference type="SUPFAM" id="SSF49599">
    <property type="entry name" value="TRAF domain-like"/>
    <property type="match status" value="1"/>
</dbReference>
<dbReference type="EMBL" id="GFAA01000866">
    <property type="protein sequence ID" value="JAU02569.1"/>
    <property type="molecule type" value="mRNA"/>
</dbReference>
<dbReference type="AlphaFoldDB" id="A0A1E1XTC0"/>
<feature type="domain" description="TRAF1-6 MATH" evidence="1">
    <location>
        <begin position="2"/>
        <end position="107"/>
    </location>
</feature>
<keyword evidence="2" id="KW-0675">Receptor</keyword>
<reference evidence="2" key="2">
    <citation type="journal article" date="2017" name="Front. Cell. Infect. Microbiol.">
        <title>Analysis of the Salivary Gland Transcriptome of Unfed and Partially Fed Amblyomma sculptum Ticks and Descriptive Proteome of the Saliva.</title>
        <authorList>
            <person name="Esteves E."/>
            <person name="Maruyama S.R."/>
            <person name="Kawahara R."/>
            <person name="Fujita A."/>
            <person name="Martins L.A."/>
            <person name="Righi A.A."/>
            <person name="Costa F.B."/>
            <person name="Palmisano G."/>
            <person name="Labruna M.B."/>
            <person name="Sa-Nunes A."/>
            <person name="Ribeiro J.M.C."/>
            <person name="Fogaca A.C."/>
        </authorList>
    </citation>
    <scope>NUCLEOTIDE SEQUENCE</scope>
</reference>
<dbReference type="Pfam" id="PF21355">
    <property type="entry name" value="TRAF-mep_MATH"/>
    <property type="match status" value="1"/>
</dbReference>
<name>A0A1E1XTC0_AMBSC</name>
<organism evidence="2">
    <name type="scientific">Amblyomma sculptum</name>
    <name type="common">Tick</name>
    <dbReference type="NCBI Taxonomy" id="1581419"/>
    <lineage>
        <taxon>Eukaryota</taxon>
        <taxon>Metazoa</taxon>
        <taxon>Ecdysozoa</taxon>
        <taxon>Arthropoda</taxon>
        <taxon>Chelicerata</taxon>
        <taxon>Arachnida</taxon>
        <taxon>Acari</taxon>
        <taxon>Parasitiformes</taxon>
        <taxon>Ixodida</taxon>
        <taxon>Ixodoidea</taxon>
        <taxon>Ixodidae</taxon>
        <taxon>Amblyomminae</taxon>
        <taxon>Amblyomma</taxon>
    </lineage>
</organism>
<dbReference type="InterPro" id="IPR049342">
    <property type="entry name" value="TRAF1-6_MATH_dom"/>
</dbReference>
<feature type="non-terminal residue" evidence="2">
    <location>
        <position position="1"/>
    </location>
</feature>
<proteinExistence type="evidence at transcript level"/>